<evidence type="ECO:0000313" key="3">
    <source>
        <dbReference type="EMBL" id="HIU25615.1"/>
    </source>
</evidence>
<dbReference type="Proteomes" id="UP000824090">
    <property type="component" value="Unassembled WGS sequence"/>
</dbReference>
<sequence>MENTNRHGRLYIIPVAVFFLLAAVFTGYGFYMIMDTMDYVEVYQNSSMVTSDNIVQYVVSSSVAYFGFGALLAAAAVIMLMIHRAEARIISSGLPSSLTQKEEAPQDSVSEPAADIREASSRPENPPEDEDVRIFTTLEELKIQEAKKKEEAARLSEQARLTAELETAAPEPQPPEEPSLSSEPLPASEPAPAQELTFQREAAPKEALTPEEAAPALYSQPPEEPDASREPEKASQQRKEQEEHIEIESFTLEDLQTEAPERPSRGESQEHQIPSSMIKDIFERK</sequence>
<protein>
    <submittedName>
        <fullName evidence="3">Uncharacterized protein</fullName>
    </submittedName>
</protein>
<feature type="compositionally biased region" description="Low complexity" evidence="1">
    <location>
        <begin position="205"/>
        <end position="216"/>
    </location>
</feature>
<evidence type="ECO:0000256" key="1">
    <source>
        <dbReference type="SAM" id="MobiDB-lite"/>
    </source>
</evidence>
<feature type="compositionally biased region" description="Low complexity" evidence="1">
    <location>
        <begin position="178"/>
        <end position="196"/>
    </location>
</feature>
<comment type="caution">
    <text evidence="3">The sequence shown here is derived from an EMBL/GenBank/DDBJ whole genome shotgun (WGS) entry which is preliminary data.</text>
</comment>
<feature type="region of interest" description="Disordered" evidence="1">
    <location>
        <begin position="96"/>
        <end position="131"/>
    </location>
</feature>
<feature type="compositionally biased region" description="Basic and acidic residues" evidence="1">
    <location>
        <begin position="226"/>
        <end position="247"/>
    </location>
</feature>
<reference evidence="3" key="1">
    <citation type="submission" date="2020-10" db="EMBL/GenBank/DDBJ databases">
        <authorList>
            <person name="Gilroy R."/>
        </authorList>
    </citation>
    <scope>NUCLEOTIDE SEQUENCE</scope>
    <source>
        <strain evidence="3">ChiHcec3-6078</strain>
    </source>
</reference>
<evidence type="ECO:0000313" key="4">
    <source>
        <dbReference type="Proteomes" id="UP000824090"/>
    </source>
</evidence>
<dbReference type="AlphaFoldDB" id="A0A9D1I297"/>
<keyword evidence="2" id="KW-0472">Membrane</keyword>
<name>A0A9D1I297_9FIRM</name>
<reference evidence="3" key="2">
    <citation type="journal article" date="2021" name="PeerJ">
        <title>Extensive microbial diversity within the chicken gut microbiome revealed by metagenomics and culture.</title>
        <authorList>
            <person name="Gilroy R."/>
            <person name="Ravi A."/>
            <person name="Getino M."/>
            <person name="Pursley I."/>
            <person name="Horton D.L."/>
            <person name="Alikhan N.F."/>
            <person name="Baker D."/>
            <person name="Gharbi K."/>
            <person name="Hall N."/>
            <person name="Watson M."/>
            <person name="Adriaenssens E.M."/>
            <person name="Foster-Nyarko E."/>
            <person name="Jarju S."/>
            <person name="Secka A."/>
            <person name="Antonio M."/>
            <person name="Oren A."/>
            <person name="Chaudhuri R.R."/>
            <person name="La Ragione R."/>
            <person name="Hildebrand F."/>
            <person name="Pallen M.J."/>
        </authorList>
    </citation>
    <scope>NUCLEOTIDE SEQUENCE</scope>
    <source>
        <strain evidence="3">ChiHcec3-6078</strain>
    </source>
</reference>
<feature type="transmembrane region" description="Helical" evidence="2">
    <location>
        <begin position="12"/>
        <end position="34"/>
    </location>
</feature>
<proteinExistence type="predicted"/>
<keyword evidence="2" id="KW-1133">Transmembrane helix</keyword>
<feature type="transmembrane region" description="Helical" evidence="2">
    <location>
        <begin position="54"/>
        <end position="82"/>
    </location>
</feature>
<feature type="region of interest" description="Disordered" evidence="1">
    <location>
        <begin position="164"/>
        <end position="285"/>
    </location>
</feature>
<feature type="compositionally biased region" description="Basic and acidic residues" evidence="1">
    <location>
        <begin position="259"/>
        <end position="270"/>
    </location>
</feature>
<gene>
    <name evidence="3" type="ORF">IAC50_03890</name>
</gene>
<dbReference type="EMBL" id="DVMP01000075">
    <property type="protein sequence ID" value="HIU25615.1"/>
    <property type="molecule type" value="Genomic_DNA"/>
</dbReference>
<keyword evidence="2" id="KW-0812">Transmembrane</keyword>
<accession>A0A9D1I297</accession>
<evidence type="ECO:0000256" key="2">
    <source>
        <dbReference type="SAM" id="Phobius"/>
    </source>
</evidence>
<organism evidence="3 4">
    <name type="scientific">Candidatus Allocopromorpha excrementigallinarum</name>
    <dbReference type="NCBI Taxonomy" id="2840742"/>
    <lineage>
        <taxon>Bacteria</taxon>
        <taxon>Bacillati</taxon>
        <taxon>Bacillota</taxon>
        <taxon>Clostridia</taxon>
        <taxon>Eubacteriales</taxon>
        <taxon>Eubacteriaceae</taxon>
        <taxon>Eubacteriaceae incertae sedis</taxon>
        <taxon>Candidatus Allocopromorpha</taxon>
    </lineage>
</organism>